<evidence type="ECO:0000256" key="1">
    <source>
        <dbReference type="ARBA" id="ARBA00004651"/>
    </source>
</evidence>
<dbReference type="Pfam" id="PF01925">
    <property type="entry name" value="TauE"/>
    <property type="match status" value="1"/>
</dbReference>
<evidence type="ECO:0000256" key="8">
    <source>
        <dbReference type="RuleBase" id="RU363041"/>
    </source>
</evidence>
<feature type="transmembrane region" description="Helical" evidence="8">
    <location>
        <begin position="184"/>
        <end position="203"/>
    </location>
</feature>
<keyword evidence="10" id="KW-1185">Reference proteome</keyword>
<evidence type="ECO:0000256" key="3">
    <source>
        <dbReference type="ARBA" id="ARBA00022448"/>
    </source>
</evidence>
<dbReference type="KEGG" id="ole:K0B96_16955"/>
<comment type="subcellular location">
    <subcellularLocation>
        <location evidence="1 8">Cell membrane</location>
        <topology evidence="1 8">Multi-pass membrane protein</topology>
    </subcellularLocation>
</comment>
<dbReference type="InterPro" id="IPR052017">
    <property type="entry name" value="TSUP"/>
</dbReference>
<keyword evidence="6 8" id="KW-1133">Transmembrane helix</keyword>
<evidence type="ECO:0000313" key="9">
    <source>
        <dbReference type="EMBL" id="QYM80861.1"/>
    </source>
</evidence>
<comment type="similarity">
    <text evidence="2 8">Belongs to the 4-toluene sulfonate uptake permease (TSUP) (TC 2.A.102) family.</text>
</comment>
<evidence type="ECO:0000256" key="7">
    <source>
        <dbReference type="ARBA" id="ARBA00023136"/>
    </source>
</evidence>
<dbReference type="EMBL" id="CP080507">
    <property type="protein sequence ID" value="QYM80861.1"/>
    <property type="molecule type" value="Genomic_DNA"/>
</dbReference>
<dbReference type="AlphaFoldDB" id="A0A8F9XMZ9"/>
<organism evidence="9 10">
    <name type="scientific">Horticoccus luteus</name>
    <dbReference type="NCBI Taxonomy" id="2862869"/>
    <lineage>
        <taxon>Bacteria</taxon>
        <taxon>Pseudomonadati</taxon>
        <taxon>Verrucomicrobiota</taxon>
        <taxon>Opitutia</taxon>
        <taxon>Opitutales</taxon>
        <taxon>Opitutaceae</taxon>
        <taxon>Horticoccus</taxon>
    </lineage>
</organism>
<dbReference type="PANTHER" id="PTHR30269">
    <property type="entry name" value="TRANSMEMBRANE PROTEIN YFCA"/>
    <property type="match status" value="1"/>
</dbReference>
<keyword evidence="5 8" id="KW-0812">Transmembrane</keyword>
<reference evidence="9" key="1">
    <citation type="submission" date="2021-08" db="EMBL/GenBank/DDBJ databases">
        <title>Genome of a novel bacterium of the phylum Verrucomicrobia, Oleiharenicola sp. KSB-15.</title>
        <authorList>
            <person name="Chung J.-H."/>
            <person name="Ahn J.-H."/>
            <person name="Yoon Y."/>
            <person name="Kim D.-Y."/>
            <person name="An S.-H."/>
            <person name="Park I."/>
            <person name="Yeon J."/>
        </authorList>
    </citation>
    <scope>NUCLEOTIDE SEQUENCE</scope>
    <source>
        <strain evidence="9">KSB-15</strain>
    </source>
</reference>
<feature type="transmembrane region" description="Helical" evidence="8">
    <location>
        <begin position="157"/>
        <end position="178"/>
    </location>
</feature>
<feature type="transmembrane region" description="Helical" evidence="8">
    <location>
        <begin position="114"/>
        <end position="145"/>
    </location>
</feature>
<keyword evidence="3" id="KW-0813">Transport</keyword>
<evidence type="ECO:0000256" key="4">
    <source>
        <dbReference type="ARBA" id="ARBA00022475"/>
    </source>
</evidence>
<feature type="transmembrane region" description="Helical" evidence="8">
    <location>
        <begin position="210"/>
        <end position="231"/>
    </location>
</feature>
<evidence type="ECO:0000256" key="5">
    <source>
        <dbReference type="ARBA" id="ARBA00022692"/>
    </source>
</evidence>
<dbReference type="GO" id="GO:0005886">
    <property type="term" value="C:plasma membrane"/>
    <property type="evidence" value="ECO:0007669"/>
    <property type="project" value="UniProtKB-SubCell"/>
</dbReference>
<evidence type="ECO:0000256" key="2">
    <source>
        <dbReference type="ARBA" id="ARBA00009142"/>
    </source>
</evidence>
<dbReference type="PANTHER" id="PTHR30269:SF23">
    <property type="entry name" value="MEMBRANE TRANSPORTER PROTEIN YDHB-RELATED"/>
    <property type="match status" value="1"/>
</dbReference>
<proteinExistence type="inferred from homology"/>
<protein>
    <recommendedName>
        <fullName evidence="8">Probable membrane transporter protein</fullName>
    </recommendedName>
</protein>
<keyword evidence="4 8" id="KW-1003">Cell membrane</keyword>
<keyword evidence="7 8" id="KW-0472">Membrane</keyword>
<dbReference type="Proteomes" id="UP000825051">
    <property type="component" value="Chromosome"/>
</dbReference>
<evidence type="ECO:0000256" key="6">
    <source>
        <dbReference type="ARBA" id="ARBA00022989"/>
    </source>
</evidence>
<accession>A0A8F9XMZ9</accession>
<sequence>MGVSKTGVSGLSVLFAGLFASLMPAKVASGFALPLLMLGDFIAVASYRQHTRWQHLWRMFPATALGVIVGYFAMSRITDRQATTLVGSIICSLVALHAWRRWRLSRGELGEHGWWFAATIGVLAGFATLIANAAGPLMAIYFLALRLPKMEFMGTGATFYLLMNFFKLPFMIHLGLITPASLSAAMWLTPAVVAGTLLGRVILQRINQKWFESTILALAVLAGLNVLRQAWH</sequence>
<evidence type="ECO:0000313" key="10">
    <source>
        <dbReference type="Proteomes" id="UP000825051"/>
    </source>
</evidence>
<name>A0A8F9XMZ9_9BACT</name>
<dbReference type="InterPro" id="IPR002781">
    <property type="entry name" value="TM_pro_TauE-like"/>
</dbReference>
<feature type="transmembrane region" description="Helical" evidence="8">
    <location>
        <begin position="54"/>
        <end position="73"/>
    </location>
</feature>
<gene>
    <name evidence="9" type="ORF">K0B96_16955</name>
</gene>
<feature type="transmembrane region" description="Helical" evidence="8">
    <location>
        <begin position="85"/>
        <end position="102"/>
    </location>
</feature>